<name>A0A813IJR5_POLGL</name>
<dbReference type="EMBL" id="CAJNNW010009996">
    <property type="protein sequence ID" value="CAE8651621.1"/>
    <property type="molecule type" value="Genomic_DNA"/>
</dbReference>
<evidence type="ECO:0000313" key="1">
    <source>
        <dbReference type="EMBL" id="CAE8651621.1"/>
    </source>
</evidence>
<feature type="non-terminal residue" evidence="1">
    <location>
        <position position="298"/>
    </location>
</feature>
<sequence>MDLRVPTVVSFSKPNSLPPLPRPAAEKVAAARNLQAGDLCHLPSGARGRGGLEPFRQLRSKLGGEGCSRLWTQRGRRGGSRPADLFRCLDAGLGDSCRRRTKSFDLRSCASSRISTPRDDLPAPGEVSPARRIRQKHTASVGTLRAVRAAYLGGGSALNPGDLDKEMPSTFEDPAEAEVRAQARLRRDLAEMRTGDDAVAFFTRHGDVTHIKILHCIKLADQIIQSRSSTFTPYDLVVIQEDRVPKGSEYYTISANGVVHFRPGQLSECTSLSEWVHQCTMYRVLTSMTFFRFYTHRK</sequence>
<organism evidence="1 2">
    <name type="scientific">Polarella glacialis</name>
    <name type="common">Dinoflagellate</name>
    <dbReference type="NCBI Taxonomy" id="89957"/>
    <lineage>
        <taxon>Eukaryota</taxon>
        <taxon>Sar</taxon>
        <taxon>Alveolata</taxon>
        <taxon>Dinophyceae</taxon>
        <taxon>Suessiales</taxon>
        <taxon>Suessiaceae</taxon>
        <taxon>Polarella</taxon>
    </lineage>
</organism>
<dbReference type="AlphaFoldDB" id="A0A813IJR5"/>
<reference evidence="1" key="1">
    <citation type="submission" date="2021-02" db="EMBL/GenBank/DDBJ databases">
        <authorList>
            <person name="Dougan E. K."/>
            <person name="Rhodes N."/>
            <person name="Thang M."/>
            <person name="Chan C."/>
        </authorList>
    </citation>
    <scope>NUCLEOTIDE SEQUENCE</scope>
</reference>
<proteinExistence type="predicted"/>
<evidence type="ECO:0000313" key="2">
    <source>
        <dbReference type="Proteomes" id="UP000626109"/>
    </source>
</evidence>
<protein>
    <submittedName>
        <fullName evidence="1">Uncharacterized protein</fullName>
    </submittedName>
</protein>
<gene>
    <name evidence="1" type="ORF">PGLA2088_LOCUS9141</name>
</gene>
<comment type="caution">
    <text evidence="1">The sequence shown here is derived from an EMBL/GenBank/DDBJ whole genome shotgun (WGS) entry which is preliminary data.</text>
</comment>
<dbReference type="Proteomes" id="UP000626109">
    <property type="component" value="Unassembled WGS sequence"/>
</dbReference>
<accession>A0A813IJR5</accession>